<sequence length="156" mass="17034">MSLPSSDWHGLEQVQILADEFSLVGVGAPGLGGLKLAALTHRLRSGRADGRRSEREAPTKRTRRADERVDFLGREHARSLSHSSKFESLRLRAKCESETHEQHHELSMRWGCDATASPHPADSSTALTNRDGLCSCPCCSAELAQERAGAPSNSYP</sequence>
<evidence type="ECO:0000256" key="1">
    <source>
        <dbReference type="SAM" id="MobiDB-lite"/>
    </source>
</evidence>
<name>A0A8T3DFF3_9TELE</name>
<feature type="region of interest" description="Disordered" evidence="1">
    <location>
        <begin position="44"/>
        <end position="70"/>
    </location>
</feature>
<dbReference type="EMBL" id="JAERUA010000011">
    <property type="protein sequence ID" value="KAI1893205.1"/>
    <property type="molecule type" value="Genomic_DNA"/>
</dbReference>
<dbReference type="AlphaFoldDB" id="A0A8T3DFF3"/>
<gene>
    <name evidence="2" type="ORF">AGOR_G00121300</name>
</gene>
<feature type="compositionally biased region" description="Basic and acidic residues" evidence="1">
    <location>
        <begin position="46"/>
        <end position="70"/>
    </location>
</feature>
<dbReference type="Proteomes" id="UP000829720">
    <property type="component" value="Unassembled WGS sequence"/>
</dbReference>
<evidence type="ECO:0000313" key="2">
    <source>
        <dbReference type="EMBL" id="KAI1893205.1"/>
    </source>
</evidence>
<reference evidence="2" key="1">
    <citation type="submission" date="2021-01" db="EMBL/GenBank/DDBJ databases">
        <authorList>
            <person name="Zahm M."/>
            <person name="Roques C."/>
            <person name="Cabau C."/>
            <person name="Klopp C."/>
            <person name="Donnadieu C."/>
            <person name="Jouanno E."/>
            <person name="Lampietro C."/>
            <person name="Louis A."/>
            <person name="Herpin A."/>
            <person name="Echchiki A."/>
            <person name="Berthelot C."/>
            <person name="Parey E."/>
            <person name="Roest-Crollius H."/>
            <person name="Braasch I."/>
            <person name="Postlethwait J."/>
            <person name="Bobe J."/>
            <person name="Montfort J."/>
            <person name="Bouchez O."/>
            <person name="Begum T."/>
            <person name="Mejri S."/>
            <person name="Adams A."/>
            <person name="Chen W.-J."/>
            <person name="Guiguen Y."/>
        </authorList>
    </citation>
    <scope>NUCLEOTIDE SEQUENCE</scope>
    <source>
        <tissue evidence="2">Blood</tissue>
    </source>
</reference>
<protein>
    <submittedName>
        <fullName evidence="2">Uncharacterized protein</fullName>
    </submittedName>
</protein>
<proteinExistence type="predicted"/>
<keyword evidence="3" id="KW-1185">Reference proteome</keyword>
<organism evidence="2 3">
    <name type="scientific">Albula goreensis</name>
    <dbReference type="NCBI Taxonomy" id="1534307"/>
    <lineage>
        <taxon>Eukaryota</taxon>
        <taxon>Metazoa</taxon>
        <taxon>Chordata</taxon>
        <taxon>Craniata</taxon>
        <taxon>Vertebrata</taxon>
        <taxon>Euteleostomi</taxon>
        <taxon>Actinopterygii</taxon>
        <taxon>Neopterygii</taxon>
        <taxon>Teleostei</taxon>
        <taxon>Albuliformes</taxon>
        <taxon>Albulidae</taxon>
        <taxon>Albula</taxon>
    </lineage>
</organism>
<accession>A0A8T3DFF3</accession>
<comment type="caution">
    <text evidence="2">The sequence shown here is derived from an EMBL/GenBank/DDBJ whole genome shotgun (WGS) entry which is preliminary data.</text>
</comment>
<evidence type="ECO:0000313" key="3">
    <source>
        <dbReference type="Proteomes" id="UP000829720"/>
    </source>
</evidence>